<name>A0A4R3Z623_9FIRM</name>
<organism evidence="4 5">
    <name type="scientific">Longibaculum muris</name>
    <dbReference type="NCBI Taxonomy" id="1796628"/>
    <lineage>
        <taxon>Bacteria</taxon>
        <taxon>Bacillati</taxon>
        <taxon>Bacillota</taxon>
        <taxon>Erysipelotrichia</taxon>
        <taxon>Erysipelotrichales</taxon>
        <taxon>Coprobacillaceae</taxon>
        <taxon>Longibaculum</taxon>
    </lineage>
</organism>
<evidence type="ECO:0000259" key="3">
    <source>
        <dbReference type="PROSITE" id="PS50943"/>
    </source>
</evidence>
<protein>
    <submittedName>
        <fullName evidence="4">DNA-binding XRE family transcriptional regulator</fullName>
    </submittedName>
</protein>
<reference evidence="4 5" key="1">
    <citation type="submission" date="2019-03" db="EMBL/GenBank/DDBJ databases">
        <title>Genomic Encyclopedia of Type Strains, Phase IV (KMG-IV): sequencing the most valuable type-strain genomes for metagenomic binning, comparative biology and taxonomic classification.</title>
        <authorList>
            <person name="Goeker M."/>
        </authorList>
    </citation>
    <scope>NUCLEOTIDE SEQUENCE [LARGE SCALE GENOMIC DNA]</scope>
    <source>
        <strain evidence="4 5">DSM 29487</strain>
    </source>
</reference>
<feature type="transmembrane region" description="Helical" evidence="2">
    <location>
        <begin position="99"/>
        <end position="118"/>
    </location>
</feature>
<dbReference type="PROSITE" id="PS50943">
    <property type="entry name" value="HTH_CROC1"/>
    <property type="match status" value="1"/>
</dbReference>
<dbReference type="SUPFAM" id="SSF47413">
    <property type="entry name" value="lambda repressor-like DNA-binding domains"/>
    <property type="match status" value="1"/>
</dbReference>
<comment type="caution">
    <text evidence="4">The sequence shown here is derived from an EMBL/GenBank/DDBJ whole genome shotgun (WGS) entry which is preliminary data.</text>
</comment>
<keyword evidence="1 4" id="KW-0238">DNA-binding</keyword>
<evidence type="ECO:0000313" key="4">
    <source>
        <dbReference type="EMBL" id="TCV99607.1"/>
    </source>
</evidence>
<dbReference type="PANTHER" id="PTHR46558">
    <property type="entry name" value="TRACRIPTIONAL REGULATORY PROTEIN-RELATED-RELATED"/>
    <property type="match status" value="1"/>
</dbReference>
<dbReference type="Pfam" id="PF01381">
    <property type="entry name" value="HTH_3"/>
    <property type="match status" value="1"/>
</dbReference>
<dbReference type="EMBL" id="SMCQ01000008">
    <property type="protein sequence ID" value="TCV99607.1"/>
    <property type="molecule type" value="Genomic_DNA"/>
</dbReference>
<dbReference type="GeneID" id="98915243"/>
<gene>
    <name evidence="4" type="ORF">EDD60_10846</name>
</gene>
<keyword evidence="5" id="KW-1185">Reference proteome</keyword>
<dbReference type="AlphaFoldDB" id="A0A4R3Z623"/>
<dbReference type="RefSeq" id="WP_066450439.1">
    <property type="nucleotide sequence ID" value="NZ_JANKBF010000015.1"/>
</dbReference>
<proteinExistence type="predicted"/>
<sequence length="388" mass="45420">MSIGKRLLSLRQQKGMSQEELANQLHVSRQTISKWESDLSLPDMKTMLDISDFFQISITELLGIEEDNHNHSIEQIYDQTKIVLDNLQKENQRRKTRDYIIIGVCVACMVLVSSLYFLNLIKPRTVSSKTTVHEYVINNSSSEEERYIDLSHSSFETKSYDLENLNVTVDYQCALKVYHNQKVELVFVDENHQNYIYPMIFQNEKYVYQGTIPLLNYLETKITIEEENQEKRVEYIESNQKLLNQVLQYKIYLCFENLDDNHIGVKRLRYYPQENNSSEMEKAKGELPGKLYVQVVSGNEQLANTNIPLNKASYIPLKRRLENKEVVTIKSKVVIGEKTYYETEFEKQIMYGSFSSIILPNEMLMLHKEAEINKSRTDRPTIPFLTVS</sequence>
<accession>A0A4R3Z623</accession>
<dbReference type="CDD" id="cd00093">
    <property type="entry name" value="HTH_XRE"/>
    <property type="match status" value="1"/>
</dbReference>
<evidence type="ECO:0000313" key="5">
    <source>
        <dbReference type="Proteomes" id="UP000295515"/>
    </source>
</evidence>
<evidence type="ECO:0000256" key="1">
    <source>
        <dbReference type="ARBA" id="ARBA00023125"/>
    </source>
</evidence>
<dbReference type="InterPro" id="IPR001387">
    <property type="entry name" value="Cro/C1-type_HTH"/>
</dbReference>
<evidence type="ECO:0000256" key="2">
    <source>
        <dbReference type="SAM" id="Phobius"/>
    </source>
</evidence>
<dbReference type="Proteomes" id="UP000295515">
    <property type="component" value="Unassembled WGS sequence"/>
</dbReference>
<dbReference type="PANTHER" id="PTHR46558:SF11">
    <property type="entry name" value="HTH-TYPE TRANSCRIPTIONAL REGULATOR XRE"/>
    <property type="match status" value="1"/>
</dbReference>
<keyword evidence="2" id="KW-0812">Transmembrane</keyword>
<keyword evidence="2" id="KW-1133">Transmembrane helix</keyword>
<keyword evidence="2" id="KW-0472">Membrane</keyword>
<dbReference type="GO" id="GO:0003677">
    <property type="term" value="F:DNA binding"/>
    <property type="evidence" value="ECO:0007669"/>
    <property type="project" value="UniProtKB-KW"/>
</dbReference>
<dbReference type="Gene3D" id="1.10.260.40">
    <property type="entry name" value="lambda repressor-like DNA-binding domains"/>
    <property type="match status" value="1"/>
</dbReference>
<dbReference type="InterPro" id="IPR010982">
    <property type="entry name" value="Lambda_DNA-bd_dom_sf"/>
</dbReference>
<feature type="domain" description="HTH cro/C1-type" evidence="3">
    <location>
        <begin position="7"/>
        <end position="61"/>
    </location>
</feature>
<dbReference type="SMART" id="SM00530">
    <property type="entry name" value="HTH_XRE"/>
    <property type="match status" value="1"/>
</dbReference>